<evidence type="ECO:0000313" key="5">
    <source>
        <dbReference type="Proteomes" id="UP000593567"/>
    </source>
</evidence>
<proteinExistence type="predicted"/>
<protein>
    <submittedName>
        <fullName evidence="4">ERCC6L</fullName>
    </submittedName>
</protein>
<comment type="caution">
    <text evidence="4">The sequence shown here is derived from an EMBL/GenBank/DDBJ whole genome shotgun (WGS) entry which is preliminary data.</text>
</comment>
<feature type="domain" description="Helicase C-terminal" evidence="3">
    <location>
        <begin position="89"/>
        <end position="242"/>
    </location>
</feature>
<dbReference type="OrthoDB" id="413460at2759"/>
<dbReference type="InterPro" id="IPR027417">
    <property type="entry name" value="P-loop_NTPase"/>
</dbReference>
<dbReference type="PROSITE" id="PS51194">
    <property type="entry name" value="HELICASE_CTER"/>
    <property type="match status" value="1"/>
</dbReference>
<dbReference type="PANTHER" id="PTHR45629:SF7">
    <property type="entry name" value="DNA EXCISION REPAIR PROTEIN ERCC-6-RELATED"/>
    <property type="match status" value="1"/>
</dbReference>
<feature type="compositionally biased region" description="Polar residues" evidence="2">
    <location>
        <begin position="417"/>
        <end position="434"/>
    </location>
</feature>
<evidence type="ECO:0000256" key="1">
    <source>
        <dbReference type="ARBA" id="ARBA00022801"/>
    </source>
</evidence>
<dbReference type="Gene3D" id="3.40.50.300">
    <property type="entry name" value="P-loop containing nucleotide triphosphate hydrolases"/>
    <property type="match status" value="1"/>
</dbReference>
<accession>A0A7J7JAK7</accession>
<dbReference type="SUPFAM" id="SSF52540">
    <property type="entry name" value="P-loop containing nucleoside triphosphate hydrolases"/>
    <property type="match status" value="1"/>
</dbReference>
<name>A0A7J7JAK7_BUGNE</name>
<sequence length="703" mass="76914">MDIYRSFSEQDEIKELLNTARSPLTALVVLKKICDHPRLLSNNQCHKLGLFTPQELVGADTSALKDCAANQIKSVSDSILMEESGKLKFLVQLMSKLKAEGHRTLIFSLSRKMLDIIQKVLSNRGHNIMRMDGTITDLSEREKCVSSFQNSTVYDTFLLTTQVGGVGLTLTAADRVVIFDPSWNPATDSQAVDRAFRIGQQKNVCIYRFISCGTVEEKIYRRQIFKDSVNRQTMQKDEKNVFRYFSNHELYELFQLDNTRESKTQQQLEQMHAHQRVTDTALDEHIAYLYSCEMYGLSDHDLMFSKEDEEMEGDENTEYLNARVMKAVELLNKEAQLQSKMNEEEGKYVPGHLASLPKPSAKHTPTFDSSQEDNSPSTDRLVSEYVYNADAGSQSAAASAYQNDWRSQLDDADDEVTTSSPSKPRQSSPVVSNTSAHYVSADVLEGSSDRFQDSHASAADGNLSANDSAVSINDALDHTSVANNSVLDGSVVVSEDEAPNEIADESIGANQVADESMGANEVTDESAGANAVADESVEANELADESMQANDVADKSVAANEVANESGRANEIADKSIEANKVADESMAANEVADDSAGANAVADDSVGANKVADDSVAANEVEDQSILANESIHEIEWSENDDILVDESQNESMLGDDFGNLHADYTHRECADGMCDNIAGKDGVVGLAGDCLTAPTEHQYKV</sequence>
<gene>
    <name evidence="4" type="ORF">EB796_018702</name>
</gene>
<dbReference type="SMART" id="SM00490">
    <property type="entry name" value="HELICc"/>
    <property type="match status" value="1"/>
</dbReference>
<organism evidence="4 5">
    <name type="scientific">Bugula neritina</name>
    <name type="common">Brown bryozoan</name>
    <name type="synonym">Sertularia neritina</name>
    <dbReference type="NCBI Taxonomy" id="10212"/>
    <lineage>
        <taxon>Eukaryota</taxon>
        <taxon>Metazoa</taxon>
        <taxon>Spiralia</taxon>
        <taxon>Lophotrochozoa</taxon>
        <taxon>Bryozoa</taxon>
        <taxon>Gymnolaemata</taxon>
        <taxon>Cheilostomatida</taxon>
        <taxon>Flustrina</taxon>
        <taxon>Buguloidea</taxon>
        <taxon>Bugulidae</taxon>
        <taxon>Bugula</taxon>
    </lineage>
</organism>
<dbReference type="InterPro" id="IPR049730">
    <property type="entry name" value="SNF2/RAD54-like_C"/>
</dbReference>
<feature type="compositionally biased region" description="Polar residues" evidence="2">
    <location>
        <begin position="366"/>
        <end position="378"/>
    </location>
</feature>
<dbReference type="GO" id="GO:0015616">
    <property type="term" value="F:DNA translocase activity"/>
    <property type="evidence" value="ECO:0007669"/>
    <property type="project" value="TreeGrafter"/>
</dbReference>
<evidence type="ECO:0000256" key="2">
    <source>
        <dbReference type="SAM" id="MobiDB-lite"/>
    </source>
</evidence>
<feature type="region of interest" description="Disordered" evidence="2">
    <location>
        <begin position="410"/>
        <end position="434"/>
    </location>
</feature>
<dbReference type="CDD" id="cd18793">
    <property type="entry name" value="SF2_C_SNF"/>
    <property type="match status" value="1"/>
</dbReference>
<feature type="region of interest" description="Disordered" evidence="2">
    <location>
        <begin position="350"/>
        <end position="378"/>
    </location>
</feature>
<dbReference type="InterPro" id="IPR001650">
    <property type="entry name" value="Helicase_C-like"/>
</dbReference>
<dbReference type="PANTHER" id="PTHR45629">
    <property type="entry name" value="SNF2/RAD54 FAMILY MEMBER"/>
    <property type="match status" value="1"/>
</dbReference>
<keyword evidence="5" id="KW-1185">Reference proteome</keyword>
<dbReference type="AlphaFoldDB" id="A0A7J7JAK7"/>
<dbReference type="Pfam" id="PF00271">
    <property type="entry name" value="Helicase_C"/>
    <property type="match status" value="1"/>
</dbReference>
<evidence type="ECO:0000313" key="4">
    <source>
        <dbReference type="EMBL" id="KAF6023007.1"/>
    </source>
</evidence>
<dbReference type="GO" id="GO:0016787">
    <property type="term" value="F:hydrolase activity"/>
    <property type="evidence" value="ECO:0007669"/>
    <property type="project" value="UniProtKB-KW"/>
</dbReference>
<reference evidence="4" key="1">
    <citation type="submission" date="2020-06" db="EMBL/GenBank/DDBJ databases">
        <title>Draft genome of Bugula neritina, a colonial animal packing powerful symbionts and potential medicines.</title>
        <authorList>
            <person name="Rayko M."/>
        </authorList>
    </citation>
    <scope>NUCLEOTIDE SEQUENCE [LARGE SCALE GENOMIC DNA]</scope>
    <source>
        <strain evidence="4">Kwan_BN1</strain>
    </source>
</reference>
<dbReference type="EMBL" id="VXIV02002776">
    <property type="protein sequence ID" value="KAF6023007.1"/>
    <property type="molecule type" value="Genomic_DNA"/>
</dbReference>
<dbReference type="InterPro" id="IPR050496">
    <property type="entry name" value="SNF2_RAD54_helicase_repair"/>
</dbReference>
<keyword evidence="1" id="KW-0378">Hydrolase</keyword>
<dbReference type="Proteomes" id="UP000593567">
    <property type="component" value="Unassembled WGS sequence"/>
</dbReference>
<evidence type="ECO:0000259" key="3">
    <source>
        <dbReference type="PROSITE" id="PS51194"/>
    </source>
</evidence>